<dbReference type="Pfam" id="PF04434">
    <property type="entry name" value="SWIM"/>
    <property type="match status" value="1"/>
</dbReference>
<sequence>MLFKSFDEAFAFYQRYALAAGFSARKNTSWKNVGGLVKIRYIVCSKEGFHVPKAIDSGSVENSKKIVRRNRGSKRVGCNAHVKLILEDNNMFKLYFFEQEHNHIFVEDEDIHFLPAARSIDYVKESFISGLSAINIGPVKAFNIMKTMYGGFGEVGASKVDCKNYRRDLNLYIGEYDAEMVVRRLIRKKECCPGFTCDYVIGEDRRLKGLFWADEQSKKNYTVFGDIFGFDATYKSNKYDLVFVPFTGIDNHYRNVTFGGALLGSETADSYRWLLRCFVNAFGSEPKVVVTDQDAAMKRAIKDVLSRSRHRLCMWHIWEKLKTKVGPVLSANTDFNTRMTHVVWNDTISPEDFETEWHSIMSTFGLENHEWLKDMYDLRFDWIPAYYHGEDLAGLMRTTSRCESENYFFGQICNPRCTLVEFFTHFETAMDIQRHEHRRNDHDTRYIESKPWSDFVLEKQASEIYTKTIFKDIQIEIDAAITKCMSKSLDIVGDVQYFEIKDFRQPCTSFLKVQYSKQEDGLTISCSCKRFEQFGILCRHIFYVLRYDDINEFPRRYVHRRWMRDVVSVGSNHSNIRFDEIGRNSEIDKVYREIVVANEYVVNRLVGDIDELCRYRDHIKSYIDKADEVMVAAPPPSRKERFAEIGGNIEKSDSIIRVPIKTRTKGCGVQKRIKSNREIAIQKSSKIQKSCRVCGEKGHNSRTCKDKVSSNAIGSSNAM</sequence>
<keyword evidence="8" id="KW-1185">Reference proteome</keyword>
<gene>
    <name evidence="7" type="ORF">HanXRQr2_Chr14g0633071</name>
</gene>
<dbReference type="PROSITE" id="PS50966">
    <property type="entry name" value="ZF_SWIM"/>
    <property type="match status" value="1"/>
</dbReference>
<dbReference type="AlphaFoldDB" id="A0A9K3E8X0"/>
<accession>A0A9K3E8X0</accession>
<keyword evidence="3" id="KW-0862">Zinc</keyword>
<evidence type="ECO:0000256" key="2">
    <source>
        <dbReference type="ARBA" id="ARBA00022771"/>
    </source>
</evidence>
<dbReference type="EMBL" id="MNCJ02000329">
    <property type="protein sequence ID" value="KAF5768154.1"/>
    <property type="molecule type" value="Genomic_DNA"/>
</dbReference>
<dbReference type="PANTHER" id="PTHR47718">
    <property type="entry name" value="OS01G0519700 PROTEIN"/>
    <property type="match status" value="1"/>
</dbReference>
<organism evidence="7 8">
    <name type="scientific">Helianthus annuus</name>
    <name type="common">Common sunflower</name>
    <dbReference type="NCBI Taxonomy" id="4232"/>
    <lineage>
        <taxon>Eukaryota</taxon>
        <taxon>Viridiplantae</taxon>
        <taxon>Streptophyta</taxon>
        <taxon>Embryophyta</taxon>
        <taxon>Tracheophyta</taxon>
        <taxon>Spermatophyta</taxon>
        <taxon>Magnoliopsida</taxon>
        <taxon>eudicotyledons</taxon>
        <taxon>Gunneridae</taxon>
        <taxon>Pentapetalae</taxon>
        <taxon>asterids</taxon>
        <taxon>campanulids</taxon>
        <taxon>Asterales</taxon>
        <taxon>Asteraceae</taxon>
        <taxon>Asteroideae</taxon>
        <taxon>Heliantheae alliance</taxon>
        <taxon>Heliantheae</taxon>
        <taxon>Helianthus</taxon>
    </lineage>
</organism>
<dbReference type="PANTHER" id="PTHR47718:SF17">
    <property type="entry name" value="PROTEIN FAR1-RELATED SEQUENCE 5-LIKE"/>
    <property type="match status" value="1"/>
</dbReference>
<dbReference type="InterPro" id="IPR001878">
    <property type="entry name" value="Znf_CCHC"/>
</dbReference>
<dbReference type="Gramene" id="mRNA:HanXRQr2_Chr14g0633071">
    <property type="protein sequence ID" value="mRNA:HanXRQr2_Chr14g0633071"/>
    <property type="gene ID" value="HanXRQr2_Chr14g0633071"/>
</dbReference>
<comment type="caution">
    <text evidence="7">The sequence shown here is derived from an EMBL/GenBank/DDBJ whole genome shotgun (WGS) entry which is preliminary data.</text>
</comment>
<proteinExistence type="predicted"/>
<dbReference type="Pfam" id="PF03101">
    <property type="entry name" value="FAR1"/>
    <property type="match status" value="1"/>
</dbReference>
<dbReference type="InterPro" id="IPR004330">
    <property type="entry name" value="FAR1_DNA_bnd_dom"/>
</dbReference>
<evidence type="ECO:0000256" key="4">
    <source>
        <dbReference type="PROSITE-ProRule" id="PRU00047"/>
    </source>
</evidence>
<name>A0A9K3E8X0_HELAN</name>
<feature type="domain" description="SWIM-type" evidence="6">
    <location>
        <begin position="511"/>
        <end position="549"/>
    </location>
</feature>
<dbReference type="InterPro" id="IPR018289">
    <property type="entry name" value="MULE_transposase_dom"/>
</dbReference>
<evidence type="ECO:0000313" key="8">
    <source>
        <dbReference type="Proteomes" id="UP000215914"/>
    </source>
</evidence>
<reference evidence="7" key="1">
    <citation type="journal article" date="2017" name="Nature">
        <title>The sunflower genome provides insights into oil metabolism, flowering and Asterid evolution.</title>
        <authorList>
            <person name="Badouin H."/>
            <person name="Gouzy J."/>
            <person name="Grassa C.J."/>
            <person name="Murat F."/>
            <person name="Staton S.E."/>
            <person name="Cottret L."/>
            <person name="Lelandais-Briere C."/>
            <person name="Owens G.L."/>
            <person name="Carrere S."/>
            <person name="Mayjonade B."/>
            <person name="Legrand L."/>
            <person name="Gill N."/>
            <person name="Kane N.C."/>
            <person name="Bowers J.E."/>
            <person name="Hubner S."/>
            <person name="Bellec A."/>
            <person name="Berard A."/>
            <person name="Berges H."/>
            <person name="Blanchet N."/>
            <person name="Boniface M.C."/>
            <person name="Brunel D."/>
            <person name="Catrice O."/>
            <person name="Chaidir N."/>
            <person name="Claudel C."/>
            <person name="Donnadieu C."/>
            <person name="Faraut T."/>
            <person name="Fievet G."/>
            <person name="Helmstetter N."/>
            <person name="King M."/>
            <person name="Knapp S.J."/>
            <person name="Lai Z."/>
            <person name="Le Paslier M.C."/>
            <person name="Lippi Y."/>
            <person name="Lorenzon L."/>
            <person name="Mandel J.R."/>
            <person name="Marage G."/>
            <person name="Marchand G."/>
            <person name="Marquand E."/>
            <person name="Bret-Mestries E."/>
            <person name="Morien E."/>
            <person name="Nambeesan S."/>
            <person name="Nguyen T."/>
            <person name="Pegot-Espagnet P."/>
            <person name="Pouilly N."/>
            <person name="Raftis F."/>
            <person name="Sallet E."/>
            <person name="Schiex T."/>
            <person name="Thomas J."/>
            <person name="Vandecasteele C."/>
            <person name="Vares D."/>
            <person name="Vear F."/>
            <person name="Vautrin S."/>
            <person name="Crespi M."/>
            <person name="Mangin B."/>
            <person name="Burke J.M."/>
            <person name="Salse J."/>
            <person name="Munos S."/>
            <person name="Vincourt P."/>
            <person name="Rieseberg L.H."/>
            <person name="Langlade N.B."/>
        </authorList>
    </citation>
    <scope>NUCLEOTIDE SEQUENCE</scope>
    <source>
        <tissue evidence="7">Leaves</tissue>
    </source>
</reference>
<evidence type="ECO:0000256" key="3">
    <source>
        <dbReference type="ARBA" id="ARBA00022833"/>
    </source>
</evidence>
<dbReference type="InterPro" id="IPR006564">
    <property type="entry name" value="Znf_PMZ"/>
</dbReference>
<reference evidence="7" key="2">
    <citation type="submission" date="2020-06" db="EMBL/GenBank/DDBJ databases">
        <title>Helianthus annuus Genome sequencing and assembly Release 2.</title>
        <authorList>
            <person name="Gouzy J."/>
            <person name="Langlade N."/>
            <person name="Munos S."/>
        </authorList>
    </citation>
    <scope>NUCLEOTIDE SEQUENCE</scope>
    <source>
        <tissue evidence="7">Leaves</tissue>
    </source>
</reference>
<feature type="domain" description="CCHC-type" evidence="5">
    <location>
        <begin position="691"/>
        <end position="706"/>
    </location>
</feature>
<dbReference type="Pfam" id="PF10551">
    <property type="entry name" value="MULE"/>
    <property type="match status" value="1"/>
</dbReference>
<keyword evidence="2 4" id="KW-0863">Zinc-finger</keyword>
<dbReference type="GO" id="GO:0003676">
    <property type="term" value="F:nucleic acid binding"/>
    <property type="evidence" value="ECO:0007669"/>
    <property type="project" value="InterPro"/>
</dbReference>
<dbReference type="PROSITE" id="PS50158">
    <property type="entry name" value="ZF_CCHC"/>
    <property type="match status" value="1"/>
</dbReference>
<evidence type="ECO:0000259" key="6">
    <source>
        <dbReference type="PROSITE" id="PS50966"/>
    </source>
</evidence>
<dbReference type="GO" id="GO:0008270">
    <property type="term" value="F:zinc ion binding"/>
    <property type="evidence" value="ECO:0007669"/>
    <property type="project" value="UniProtKB-KW"/>
</dbReference>
<evidence type="ECO:0000259" key="5">
    <source>
        <dbReference type="PROSITE" id="PS50158"/>
    </source>
</evidence>
<dbReference type="InterPro" id="IPR007527">
    <property type="entry name" value="Znf_SWIM"/>
</dbReference>
<dbReference type="Proteomes" id="UP000215914">
    <property type="component" value="Unassembled WGS sequence"/>
</dbReference>
<evidence type="ECO:0000256" key="1">
    <source>
        <dbReference type="ARBA" id="ARBA00022723"/>
    </source>
</evidence>
<evidence type="ECO:0000313" key="7">
    <source>
        <dbReference type="EMBL" id="KAF5768154.1"/>
    </source>
</evidence>
<keyword evidence="1" id="KW-0479">Metal-binding</keyword>
<dbReference type="SMART" id="SM00575">
    <property type="entry name" value="ZnF_PMZ"/>
    <property type="match status" value="1"/>
</dbReference>
<protein>
    <submittedName>
        <fullName evidence="7">Transcription factor FAR family</fullName>
    </submittedName>
</protein>